<keyword evidence="2" id="KW-1185">Reference proteome</keyword>
<name>A0A9D4Q2W3_RHISA</name>
<accession>A0A9D4Q2W3</accession>
<dbReference type="AlphaFoldDB" id="A0A9D4Q2W3"/>
<dbReference type="Proteomes" id="UP000821837">
    <property type="component" value="Chromosome 3"/>
</dbReference>
<evidence type="ECO:0000313" key="1">
    <source>
        <dbReference type="EMBL" id="KAH7963366.1"/>
    </source>
</evidence>
<organism evidence="1 2">
    <name type="scientific">Rhipicephalus sanguineus</name>
    <name type="common">Brown dog tick</name>
    <name type="synonym">Ixodes sanguineus</name>
    <dbReference type="NCBI Taxonomy" id="34632"/>
    <lineage>
        <taxon>Eukaryota</taxon>
        <taxon>Metazoa</taxon>
        <taxon>Ecdysozoa</taxon>
        <taxon>Arthropoda</taxon>
        <taxon>Chelicerata</taxon>
        <taxon>Arachnida</taxon>
        <taxon>Acari</taxon>
        <taxon>Parasitiformes</taxon>
        <taxon>Ixodida</taxon>
        <taxon>Ixodoidea</taxon>
        <taxon>Ixodidae</taxon>
        <taxon>Rhipicephalinae</taxon>
        <taxon>Rhipicephalus</taxon>
        <taxon>Rhipicephalus</taxon>
    </lineage>
</organism>
<evidence type="ECO:0000313" key="2">
    <source>
        <dbReference type="Proteomes" id="UP000821837"/>
    </source>
</evidence>
<gene>
    <name evidence="1" type="ORF">HPB52_020774</name>
</gene>
<proteinExistence type="predicted"/>
<protein>
    <submittedName>
        <fullName evidence="1">Uncharacterized protein</fullName>
    </submittedName>
</protein>
<sequence length="107" mass="12054">MSDHRKFCTWTQQLWRSTAVGLFDLQASTNRERLKRPSPLVARQRQVPVPAAVANVGSTIAVQHLWPTACRKIEEALWWQRGYELGSSVSRLFSPGRSVFACQPASS</sequence>
<dbReference type="EMBL" id="JABSTV010001249">
    <property type="protein sequence ID" value="KAH7963366.1"/>
    <property type="molecule type" value="Genomic_DNA"/>
</dbReference>
<comment type="caution">
    <text evidence="1">The sequence shown here is derived from an EMBL/GenBank/DDBJ whole genome shotgun (WGS) entry which is preliminary data.</text>
</comment>
<reference evidence="1" key="1">
    <citation type="journal article" date="2020" name="Cell">
        <title>Large-Scale Comparative Analyses of Tick Genomes Elucidate Their Genetic Diversity and Vector Capacities.</title>
        <authorList>
            <consortium name="Tick Genome and Microbiome Consortium (TIGMIC)"/>
            <person name="Jia N."/>
            <person name="Wang J."/>
            <person name="Shi W."/>
            <person name="Du L."/>
            <person name="Sun Y."/>
            <person name="Zhan W."/>
            <person name="Jiang J.F."/>
            <person name="Wang Q."/>
            <person name="Zhang B."/>
            <person name="Ji P."/>
            <person name="Bell-Sakyi L."/>
            <person name="Cui X.M."/>
            <person name="Yuan T.T."/>
            <person name="Jiang B.G."/>
            <person name="Yang W.F."/>
            <person name="Lam T.T."/>
            <person name="Chang Q.C."/>
            <person name="Ding S.J."/>
            <person name="Wang X.J."/>
            <person name="Zhu J.G."/>
            <person name="Ruan X.D."/>
            <person name="Zhao L."/>
            <person name="Wei J.T."/>
            <person name="Ye R.Z."/>
            <person name="Que T.C."/>
            <person name="Du C.H."/>
            <person name="Zhou Y.H."/>
            <person name="Cheng J.X."/>
            <person name="Dai P.F."/>
            <person name="Guo W.B."/>
            <person name="Han X.H."/>
            <person name="Huang E.J."/>
            <person name="Li L.F."/>
            <person name="Wei W."/>
            <person name="Gao Y.C."/>
            <person name="Liu J.Z."/>
            <person name="Shao H.Z."/>
            <person name="Wang X."/>
            <person name="Wang C.C."/>
            <person name="Yang T.C."/>
            <person name="Huo Q.B."/>
            <person name="Li W."/>
            <person name="Chen H.Y."/>
            <person name="Chen S.E."/>
            <person name="Zhou L.G."/>
            <person name="Ni X.B."/>
            <person name="Tian J.H."/>
            <person name="Sheng Y."/>
            <person name="Liu T."/>
            <person name="Pan Y.S."/>
            <person name="Xia L.Y."/>
            <person name="Li J."/>
            <person name="Zhao F."/>
            <person name="Cao W.C."/>
        </authorList>
    </citation>
    <scope>NUCLEOTIDE SEQUENCE</scope>
    <source>
        <strain evidence="1">Rsan-2018</strain>
    </source>
</reference>
<reference evidence="1" key="2">
    <citation type="submission" date="2021-09" db="EMBL/GenBank/DDBJ databases">
        <authorList>
            <person name="Jia N."/>
            <person name="Wang J."/>
            <person name="Shi W."/>
            <person name="Du L."/>
            <person name="Sun Y."/>
            <person name="Zhan W."/>
            <person name="Jiang J."/>
            <person name="Wang Q."/>
            <person name="Zhang B."/>
            <person name="Ji P."/>
            <person name="Sakyi L.B."/>
            <person name="Cui X."/>
            <person name="Yuan T."/>
            <person name="Jiang B."/>
            <person name="Yang W."/>
            <person name="Lam T.T.-Y."/>
            <person name="Chang Q."/>
            <person name="Ding S."/>
            <person name="Wang X."/>
            <person name="Zhu J."/>
            <person name="Ruan X."/>
            <person name="Zhao L."/>
            <person name="Wei J."/>
            <person name="Que T."/>
            <person name="Du C."/>
            <person name="Cheng J."/>
            <person name="Dai P."/>
            <person name="Han X."/>
            <person name="Huang E."/>
            <person name="Gao Y."/>
            <person name="Liu J."/>
            <person name="Shao H."/>
            <person name="Ye R."/>
            <person name="Li L."/>
            <person name="Wei W."/>
            <person name="Wang X."/>
            <person name="Wang C."/>
            <person name="Huo Q."/>
            <person name="Li W."/>
            <person name="Guo W."/>
            <person name="Chen H."/>
            <person name="Chen S."/>
            <person name="Zhou L."/>
            <person name="Zhou L."/>
            <person name="Ni X."/>
            <person name="Tian J."/>
            <person name="Zhou Y."/>
            <person name="Sheng Y."/>
            <person name="Liu T."/>
            <person name="Pan Y."/>
            <person name="Xia L."/>
            <person name="Li J."/>
            <person name="Zhao F."/>
            <person name="Cao W."/>
        </authorList>
    </citation>
    <scope>NUCLEOTIDE SEQUENCE</scope>
    <source>
        <strain evidence="1">Rsan-2018</strain>
        <tissue evidence="1">Larvae</tissue>
    </source>
</reference>